<dbReference type="SMART" id="SM01126">
    <property type="entry name" value="DDE_Tnp_IS1595"/>
    <property type="match status" value="1"/>
</dbReference>
<keyword evidence="3" id="KW-1185">Reference proteome</keyword>
<dbReference type="AlphaFoldDB" id="R7ZPH9"/>
<dbReference type="Proteomes" id="UP000013909">
    <property type="component" value="Unassembled WGS sequence"/>
</dbReference>
<dbReference type="Pfam" id="PF12762">
    <property type="entry name" value="DDE_Tnp_IS1595"/>
    <property type="match status" value="1"/>
</dbReference>
<protein>
    <submittedName>
        <fullName evidence="2">ISSod11, transposase</fullName>
    </submittedName>
</protein>
<comment type="caution">
    <text evidence="2">The sequence shown here is derived from an EMBL/GenBank/DDBJ whole genome shotgun (WGS) entry which is preliminary data.</text>
</comment>
<dbReference type="EMBL" id="AQHR01000091">
    <property type="protein sequence ID" value="EON75929.1"/>
    <property type="molecule type" value="Genomic_DNA"/>
</dbReference>
<dbReference type="STRING" id="1232681.ADIS_3517"/>
<proteinExistence type="predicted"/>
<dbReference type="InterPro" id="IPR024445">
    <property type="entry name" value="Tnp_ISXO2-like"/>
</dbReference>
<evidence type="ECO:0000259" key="1">
    <source>
        <dbReference type="SMART" id="SM01126"/>
    </source>
</evidence>
<gene>
    <name evidence="2" type="ORF">ADIS_3517</name>
</gene>
<organism evidence="2 3">
    <name type="scientific">Lunatimonas lonarensis</name>
    <dbReference type="NCBI Taxonomy" id="1232681"/>
    <lineage>
        <taxon>Bacteria</taxon>
        <taxon>Pseudomonadati</taxon>
        <taxon>Bacteroidota</taxon>
        <taxon>Cytophagia</taxon>
        <taxon>Cytophagales</taxon>
        <taxon>Cyclobacteriaceae</taxon>
    </lineage>
</organism>
<feature type="domain" description="ISXO2-like transposase" evidence="1">
    <location>
        <begin position="1"/>
        <end position="108"/>
    </location>
</feature>
<evidence type="ECO:0000313" key="2">
    <source>
        <dbReference type="EMBL" id="EON75929.1"/>
    </source>
</evidence>
<name>R7ZPH9_9BACT</name>
<sequence>MVVGIEKVRGGVSRWYGRVIESASKANLGSFMRDHIAADALVKTDCWAGYKGMEREFPNLVRERSGKKGENFGAMHRVIMMFKAWVRGTHHSVVALQPYINEYTYRFNRHMMKERIFENLVVRMLAQPPYPYKAFIC</sequence>
<evidence type="ECO:0000313" key="3">
    <source>
        <dbReference type="Proteomes" id="UP000013909"/>
    </source>
</evidence>
<accession>R7ZPH9</accession>
<reference evidence="2 3" key="1">
    <citation type="submission" date="2013-02" db="EMBL/GenBank/DDBJ databases">
        <title>A novel strain isolated from Lonar lake, Maharashtra, India.</title>
        <authorList>
            <person name="Singh A."/>
        </authorList>
    </citation>
    <scope>NUCLEOTIDE SEQUENCE [LARGE SCALE GENOMIC DNA]</scope>
    <source>
        <strain evidence="2 3">AK24</strain>
    </source>
</reference>